<feature type="region of interest" description="Disordered" evidence="1">
    <location>
        <begin position="342"/>
        <end position="380"/>
    </location>
</feature>
<evidence type="ECO:0000256" key="1">
    <source>
        <dbReference type="SAM" id="MobiDB-lite"/>
    </source>
</evidence>
<feature type="region of interest" description="Disordered" evidence="1">
    <location>
        <begin position="458"/>
        <end position="505"/>
    </location>
</feature>
<accession>A0ABD3PWG3</accession>
<feature type="region of interest" description="Disordered" evidence="1">
    <location>
        <begin position="239"/>
        <end position="277"/>
    </location>
</feature>
<dbReference type="AlphaFoldDB" id="A0ABD3PWG3"/>
<feature type="region of interest" description="Disordered" evidence="1">
    <location>
        <begin position="1"/>
        <end position="27"/>
    </location>
</feature>
<evidence type="ECO:0000313" key="3">
    <source>
        <dbReference type="Proteomes" id="UP001516023"/>
    </source>
</evidence>
<comment type="caution">
    <text evidence="2">The sequence shown here is derived from an EMBL/GenBank/DDBJ whole genome shotgun (WGS) entry which is preliminary data.</text>
</comment>
<reference evidence="2 3" key="1">
    <citation type="journal article" date="2020" name="G3 (Bethesda)">
        <title>Improved Reference Genome for Cyclotella cryptica CCMP332, a Model for Cell Wall Morphogenesis, Salinity Adaptation, and Lipid Production in Diatoms (Bacillariophyta).</title>
        <authorList>
            <person name="Roberts W.R."/>
            <person name="Downey K.M."/>
            <person name="Ruck E.C."/>
            <person name="Traller J.C."/>
            <person name="Alverson A.J."/>
        </authorList>
    </citation>
    <scope>NUCLEOTIDE SEQUENCE [LARGE SCALE GENOMIC DNA]</scope>
    <source>
        <strain evidence="2 3">CCMP332</strain>
    </source>
</reference>
<feature type="compositionally biased region" description="Pro residues" evidence="1">
    <location>
        <begin position="66"/>
        <end position="84"/>
    </location>
</feature>
<organism evidence="2 3">
    <name type="scientific">Cyclotella cryptica</name>
    <dbReference type="NCBI Taxonomy" id="29204"/>
    <lineage>
        <taxon>Eukaryota</taxon>
        <taxon>Sar</taxon>
        <taxon>Stramenopiles</taxon>
        <taxon>Ochrophyta</taxon>
        <taxon>Bacillariophyta</taxon>
        <taxon>Coscinodiscophyceae</taxon>
        <taxon>Thalassiosirophycidae</taxon>
        <taxon>Stephanodiscales</taxon>
        <taxon>Stephanodiscaceae</taxon>
        <taxon>Cyclotella</taxon>
    </lineage>
</organism>
<evidence type="ECO:0000313" key="2">
    <source>
        <dbReference type="EMBL" id="KAL3792112.1"/>
    </source>
</evidence>
<sequence>MSGNGSTPNQNPTGNPQGMPPNMMMGGMPSMGAPAPQGYNPYQPFFPSMPGMMPSHGGYPPGFGSPLPPPHRPPSIPGMMPDPPAANDKEKPEVHVITLHPRGMPRPFDVPFPERRLPVCDRCQKNYKSRDLCRTRDGHKTLPWTTTYVAVTIDESLIVQDEQGKASYADLPAIGLLMDTPLMCLGPADGSMKAEPICKVCREKNYTRDYCRNTCKHTTPPWSTTYVKIVADTRNAEERMAGYGGGKGRPTKRRKKAAPGENEEDGKVKSDSSVGDAENLSAYDASYEGEERDVLNSDDLGVIHQSRTFLAAVSSKSVIIRWCERIQYPEGAEQTTLESAFKVTKEEEDTSDTPGGGGGGPNVSSSTSAFGGANSASTPSQQQLWDAFRAGAMWAQSQAGQMPPGGMPPGGYGGYSMPMPGGMGFFSQPPHPQGPGGEMSAGPWGGQAMFGGYGGQMNGAGIPSHQPTAPGSGGPQDWNKKSFRNKNPADENGVDGGEGGGLVEM</sequence>
<name>A0ABD3PWG3_9STRA</name>
<proteinExistence type="predicted"/>
<feature type="region of interest" description="Disordered" evidence="1">
    <location>
        <begin position="57"/>
        <end position="89"/>
    </location>
</feature>
<protein>
    <submittedName>
        <fullName evidence="2">Uncharacterized protein</fullName>
    </submittedName>
</protein>
<feature type="compositionally biased region" description="Polar residues" evidence="1">
    <location>
        <begin position="362"/>
        <end position="380"/>
    </location>
</feature>
<dbReference type="EMBL" id="JABMIG020000105">
    <property type="protein sequence ID" value="KAL3792112.1"/>
    <property type="molecule type" value="Genomic_DNA"/>
</dbReference>
<keyword evidence="3" id="KW-1185">Reference proteome</keyword>
<gene>
    <name evidence="2" type="ORF">HJC23_013386</name>
</gene>
<feature type="compositionally biased region" description="Gly residues" evidence="1">
    <location>
        <begin position="494"/>
        <end position="505"/>
    </location>
</feature>
<dbReference type="Proteomes" id="UP001516023">
    <property type="component" value="Unassembled WGS sequence"/>
</dbReference>